<dbReference type="Proteomes" id="UP000295164">
    <property type="component" value="Unassembled WGS sequence"/>
</dbReference>
<dbReference type="PANTHER" id="PTHR43022:SF1">
    <property type="entry name" value="PROTEIN SMF"/>
    <property type="match status" value="1"/>
</dbReference>
<evidence type="ECO:0000259" key="6">
    <source>
        <dbReference type="Pfam" id="PF17782"/>
    </source>
</evidence>
<dbReference type="Gene3D" id="3.40.50.450">
    <property type="match status" value="1"/>
</dbReference>
<dbReference type="GO" id="GO:0006281">
    <property type="term" value="P:DNA repair"/>
    <property type="evidence" value="ECO:0007669"/>
    <property type="project" value="UniProtKB-KW"/>
</dbReference>
<dbReference type="PANTHER" id="PTHR43022">
    <property type="entry name" value="PROTEIN SMF"/>
    <property type="match status" value="1"/>
</dbReference>
<dbReference type="Gene3D" id="1.10.10.10">
    <property type="entry name" value="Winged helix-like DNA-binding domain superfamily/Winged helix DNA-binding domain"/>
    <property type="match status" value="1"/>
</dbReference>
<dbReference type="SUPFAM" id="SSF47781">
    <property type="entry name" value="RuvA domain 2-like"/>
    <property type="match status" value="1"/>
</dbReference>
<feature type="domain" description="Smf/DprA SLOG" evidence="4">
    <location>
        <begin position="81"/>
        <end position="291"/>
    </location>
</feature>
<reference evidence="7 8" key="1">
    <citation type="submission" date="2019-03" db="EMBL/GenBank/DDBJ databases">
        <authorList>
            <person name="Kim M.K.M."/>
        </authorList>
    </citation>
    <scope>NUCLEOTIDE SEQUENCE [LARGE SCALE GENOMIC DNA]</scope>
    <source>
        <strain evidence="7 8">17J68-15</strain>
    </source>
</reference>
<evidence type="ECO:0000259" key="5">
    <source>
        <dbReference type="Pfam" id="PF12826"/>
    </source>
</evidence>
<accession>A0A4R4E859</accession>
<dbReference type="InterPro" id="IPR057666">
    <property type="entry name" value="DrpA_SLOG"/>
</dbReference>
<comment type="caution">
    <text evidence="7">The sequence shown here is derived from an EMBL/GenBank/DDBJ whole genome shotgun (WGS) entry which is preliminary data.</text>
</comment>
<comment type="similarity">
    <text evidence="1">Belongs to the DprA/Smf family.</text>
</comment>
<dbReference type="InterPro" id="IPR041614">
    <property type="entry name" value="DprA_WH"/>
</dbReference>
<gene>
    <name evidence="7" type="primary">dprA</name>
    <name evidence="7" type="ORF">E0486_01560</name>
</gene>
<feature type="domain" description="DprA winged helix" evidence="6">
    <location>
        <begin position="309"/>
        <end position="362"/>
    </location>
</feature>
<dbReference type="InterPro" id="IPR010994">
    <property type="entry name" value="RuvA_2-like"/>
</dbReference>
<dbReference type="OrthoDB" id="9785707at2"/>
<dbReference type="GO" id="GO:0009294">
    <property type="term" value="P:DNA-mediated transformation"/>
    <property type="evidence" value="ECO:0007669"/>
    <property type="project" value="InterPro"/>
</dbReference>
<keyword evidence="3" id="KW-0234">DNA repair</keyword>
<evidence type="ECO:0000256" key="3">
    <source>
        <dbReference type="ARBA" id="ARBA00023204"/>
    </source>
</evidence>
<sequence>MEYSELLYQLALTQVPHIGDVHARILLQHFGSAPAVFAAKTAALERLEGIGTVRAQAIRQFRGFDALQPELRFIERYGLRTLFLTEAAYPQRLLHCYDPPALLFGKGDFDPNRGRFVAIVGTRNASDYGRQWTERFVKELSGQDVTIVSGLAYGIDACAHKAALKYGLPTIGVVAHGLGKIYPPEHTALARDMVRAGGGLLTEFFSDMKPDKHHFPLRNRIVAGLCDATVVVETAPKGGSMITARLADSYNRDVFAVPGRVGDKGSGGGHLLIRSQKAQLLSEAAELVEAMGWAERQPNSPAQKQLFIELSAEEQLLVRLLEEKAAVHIDELNLRSGCSSGQVAALLLHLELKGVIAPLPGKMYQLC</sequence>
<dbReference type="InterPro" id="IPR003488">
    <property type="entry name" value="DprA"/>
</dbReference>
<keyword evidence="2" id="KW-0227">DNA damage</keyword>
<feature type="domain" description="DisA/LigA helix-hairpin-helix motif" evidence="5">
    <location>
        <begin position="15"/>
        <end position="61"/>
    </location>
</feature>
<keyword evidence="8" id="KW-1185">Reference proteome</keyword>
<dbReference type="NCBIfam" id="TIGR00732">
    <property type="entry name" value="dprA"/>
    <property type="match status" value="1"/>
</dbReference>
<proteinExistence type="inferred from homology"/>
<organism evidence="7 8">
    <name type="scientific">Flaviaesturariibacter aridisoli</name>
    <dbReference type="NCBI Taxonomy" id="2545761"/>
    <lineage>
        <taxon>Bacteria</taxon>
        <taxon>Pseudomonadati</taxon>
        <taxon>Bacteroidota</taxon>
        <taxon>Chitinophagia</taxon>
        <taxon>Chitinophagales</taxon>
        <taxon>Chitinophagaceae</taxon>
        <taxon>Flaviaestuariibacter</taxon>
    </lineage>
</organism>
<evidence type="ECO:0000256" key="2">
    <source>
        <dbReference type="ARBA" id="ARBA00022763"/>
    </source>
</evidence>
<dbReference type="RefSeq" id="WP_131850375.1">
    <property type="nucleotide sequence ID" value="NZ_SKFH01000001.1"/>
</dbReference>
<protein>
    <submittedName>
        <fullName evidence="7">DNA-protecting protein DprA</fullName>
    </submittedName>
</protein>
<dbReference type="EMBL" id="SKFH01000001">
    <property type="protein sequence ID" value="TCZ75020.1"/>
    <property type="molecule type" value="Genomic_DNA"/>
</dbReference>
<dbReference type="AlphaFoldDB" id="A0A4R4E859"/>
<dbReference type="Pfam" id="PF12826">
    <property type="entry name" value="HHH_2"/>
    <property type="match status" value="1"/>
</dbReference>
<evidence type="ECO:0000259" key="4">
    <source>
        <dbReference type="Pfam" id="PF02481"/>
    </source>
</evidence>
<name>A0A4R4E859_9BACT</name>
<dbReference type="Pfam" id="PF17782">
    <property type="entry name" value="WHD_DprA"/>
    <property type="match status" value="1"/>
</dbReference>
<dbReference type="Pfam" id="PF02481">
    <property type="entry name" value="DNA_processg_A"/>
    <property type="match status" value="1"/>
</dbReference>
<evidence type="ECO:0000256" key="1">
    <source>
        <dbReference type="ARBA" id="ARBA00006525"/>
    </source>
</evidence>
<evidence type="ECO:0000313" key="7">
    <source>
        <dbReference type="EMBL" id="TCZ75020.1"/>
    </source>
</evidence>
<dbReference type="SUPFAM" id="SSF102405">
    <property type="entry name" value="MCP/YpsA-like"/>
    <property type="match status" value="1"/>
</dbReference>
<evidence type="ECO:0000313" key="8">
    <source>
        <dbReference type="Proteomes" id="UP000295164"/>
    </source>
</evidence>
<dbReference type="InterPro" id="IPR041663">
    <property type="entry name" value="DisA/LigA_HHH"/>
</dbReference>
<dbReference type="InterPro" id="IPR036388">
    <property type="entry name" value="WH-like_DNA-bd_sf"/>
</dbReference>